<dbReference type="InterPro" id="IPR050248">
    <property type="entry name" value="Polysacc_deacetylase_ArnD"/>
</dbReference>
<organism evidence="2">
    <name type="scientific">Candidatus Aschnera chinzeii</name>
    <dbReference type="NCBI Taxonomy" id="1485666"/>
    <lineage>
        <taxon>Bacteria</taxon>
        <taxon>Pseudomonadati</taxon>
        <taxon>Pseudomonadota</taxon>
        <taxon>Gammaproteobacteria</taxon>
        <taxon>Enterobacterales</taxon>
        <taxon>Enterobacteriaceae</taxon>
        <taxon>Candidatus Aschnera</taxon>
    </lineage>
</organism>
<evidence type="ECO:0000313" key="2">
    <source>
        <dbReference type="EMBL" id="BET44797.1"/>
    </source>
</evidence>
<dbReference type="Gene3D" id="3.20.20.370">
    <property type="entry name" value="Glycoside hydrolase/deacetylase"/>
    <property type="match status" value="1"/>
</dbReference>
<dbReference type="PANTHER" id="PTHR10587">
    <property type="entry name" value="GLYCOSYL TRANSFERASE-RELATED"/>
    <property type="match status" value="1"/>
</dbReference>
<feature type="domain" description="NodB homology" evidence="1">
    <location>
        <begin position="2"/>
        <end position="261"/>
    </location>
</feature>
<reference evidence="2" key="2">
    <citation type="submission" date="2023-10" db="EMBL/GenBank/DDBJ databases">
        <authorList>
            <person name="Koga R."/>
            <person name="Fukatsu T."/>
        </authorList>
    </citation>
    <scope>NUCLEOTIDE SEQUENCE</scope>
    <source>
        <strain evidence="2">Kw-01</strain>
    </source>
</reference>
<proteinExistence type="predicted"/>
<protein>
    <submittedName>
        <fullName evidence="2">4-deoxy-4-formamido-L-arabinose-phosphoundecaprenol deformylase</fullName>
    </submittedName>
</protein>
<dbReference type="NCBIfam" id="NF011923">
    <property type="entry name" value="PRK15394.1"/>
    <property type="match status" value="1"/>
</dbReference>
<evidence type="ECO:0000259" key="1">
    <source>
        <dbReference type="PROSITE" id="PS51677"/>
    </source>
</evidence>
<dbReference type="EMBL" id="AP028961">
    <property type="protein sequence ID" value="BET44797.1"/>
    <property type="molecule type" value="Genomic_DNA"/>
</dbReference>
<dbReference type="SUPFAM" id="SSF88713">
    <property type="entry name" value="Glycoside hydrolase/deacetylase"/>
    <property type="match status" value="1"/>
</dbReference>
<accession>A0AAT9G4Z6</accession>
<sequence>MKKIGLKIDVDTYKGTRLGIPNLLNLLNKYNIKASFFFSVGPDNMGRHLWRMCRPSFLLKMIRTRAINLYGLDMLLAGTCWPGKKIFNTCNILMQEVFHEGHEIGFHAWDHYKWQIKINKWDKVSILKELKLGINTLEDYLGIKIQCSAAPGWRINDLGLIIKESFNFHYNSDCRGTHLFRPILNNGLVGTIQIPTTLPTYDEVIGNIVKEECYNNFIINKIINNINISIYTIHAEVEGISKLDKFDNLLQRLYNKKFVFCTLNELIPKNITTLPYGKIIPSYILGREGWISVQSKDIIL</sequence>
<dbReference type="PROSITE" id="PS51677">
    <property type="entry name" value="NODB"/>
    <property type="match status" value="1"/>
</dbReference>
<dbReference type="AlphaFoldDB" id="A0AAT9G4Z6"/>
<dbReference type="GO" id="GO:0016810">
    <property type="term" value="F:hydrolase activity, acting on carbon-nitrogen (but not peptide) bonds"/>
    <property type="evidence" value="ECO:0007669"/>
    <property type="project" value="InterPro"/>
</dbReference>
<dbReference type="GO" id="GO:0005975">
    <property type="term" value="P:carbohydrate metabolic process"/>
    <property type="evidence" value="ECO:0007669"/>
    <property type="project" value="InterPro"/>
</dbReference>
<dbReference type="InterPro" id="IPR002509">
    <property type="entry name" value="NODB_dom"/>
</dbReference>
<dbReference type="InterPro" id="IPR011330">
    <property type="entry name" value="Glyco_hydro/deAcase_b/a-brl"/>
</dbReference>
<name>A0AAT9G4Z6_9ENTR</name>
<gene>
    <name evidence="2" type="primary">arnD</name>
    <name evidence="2" type="ORF">ACHINZ_4690</name>
</gene>
<dbReference type="Pfam" id="PF01522">
    <property type="entry name" value="Polysacc_deac_1"/>
    <property type="match status" value="1"/>
</dbReference>
<reference evidence="2" key="1">
    <citation type="journal article" date="2023" name="Front. Microbiol.">
        <title>Genome analysis of Candidatus Aschnera chinzeii, the bacterial endosymbiont of the blood-sucking bat fly Penicillidia jenynsii (Insecta: Diptera: Nycteribiidae).</title>
        <authorList>
            <person name="Koga R."/>
            <person name="Moriyama M."/>
            <person name="Nozaki T."/>
            <person name="Fukatsu T."/>
        </authorList>
    </citation>
    <scope>NUCLEOTIDE SEQUENCE</scope>
    <source>
        <strain evidence="2">Kw-01</strain>
    </source>
</reference>
<dbReference type="PANTHER" id="PTHR10587:SF137">
    <property type="entry name" value="4-DEOXY-4-FORMAMIDO-L-ARABINOSE-PHOSPHOUNDECAPRENOL DEFORMYLASE ARND-RELATED"/>
    <property type="match status" value="1"/>
</dbReference>